<dbReference type="PANTHER" id="PTHR24198:SF165">
    <property type="entry name" value="ANKYRIN REPEAT-CONTAINING PROTEIN-RELATED"/>
    <property type="match status" value="1"/>
</dbReference>
<dbReference type="Proteomes" id="UP000813427">
    <property type="component" value="Unassembled WGS sequence"/>
</dbReference>
<name>A0A8K0RXU7_9HYPO</name>
<dbReference type="EMBL" id="JAGPXF010000005">
    <property type="protein sequence ID" value="KAH7242558.1"/>
    <property type="molecule type" value="Genomic_DNA"/>
</dbReference>
<sequence length="260" mass="29670">MGGSMGSSRTHGSIYKLLLTSRTASKAFKTEAKYDRISSNLQSLLHSAAALGDHNMCRELIEVWRYSIEQVDWMGQKPIHFALGGGHVHLFHHMVTQWSSDLGPHDSLFQTAMFSELYGQGSLLESFRVLVEDLGCDINTTNTNGRTIFHHQYFGYKVMQVVNELGLSVNWNKRDSEEETFIHSNPRWLRDPRLLIVYLQQSQLSINTRDSRGRSPLHSYCVDLPTLRSDFTFDVRMPLDFGADRHLEDSDGRTVIDGTF</sequence>
<evidence type="ECO:0000313" key="2">
    <source>
        <dbReference type="Proteomes" id="UP000813427"/>
    </source>
</evidence>
<proteinExistence type="predicted"/>
<organism evidence="1 2">
    <name type="scientific">Fusarium tricinctum</name>
    <dbReference type="NCBI Taxonomy" id="61284"/>
    <lineage>
        <taxon>Eukaryota</taxon>
        <taxon>Fungi</taxon>
        <taxon>Dikarya</taxon>
        <taxon>Ascomycota</taxon>
        <taxon>Pezizomycotina</taxon>
        <taxon>Sordariomycetes</taxon>
        <taxon>Hypocreomycetidae</taxon>
        <taxon>Hypocreales</taxon>
        <taxon>Nectriaceae</taxon>
        <taxon>Fusarium</taxon>
        <taxon>Fusarium tricinctum species complex</taxon>
    </lineage>
</organism>
<dbReference type="SUPFAM" id="SSF48403">
    <property type="entry name" value="Ankyrin repeat"/>
    <property type="match status" value="1"/>
</dbReference>
<protein>
    <submittedName>
        <fullName evidence="1">Ankyrin repeat-containing domain protein</fullName>
    </submittedName>
</protein>
<reference evidence="1" key="1">
    <citation type="journal article" date="2021" name="Nat. Commun.">
        <title>Genetic determinants of endophytism in the Arabidopsis root mycobiome.</title>
        <authorList>
            <person name="Mesny F."/>
            <person name="Miyauchi S."/>
            <person name="Thiergart T."/>
            <person name="Pickel B."/>
            <person name="Atanasova L."/>
            <person name="Karlsson M."/>
            <person name="Huettel B."/>
            <person name="Barry K.W."/>
            <person name="Haridas S."/>
            <person name="Chen C."/>
            <person name="Bauer D."/>
            <person name="Andreopoulos W."/>
            <person name="Pangilinan J."/>
            <person name="LaButti K."/>
            <person name="Riley R."/>
            <person name="Lipzen A."/>
            <person name="Clum A."/>
            <person name="Drula E."/>
            <person name="Henrissat B."/>
            <person name="Kohler A."/>
            <person name="Grigoriev I.V."/>
            <person name="Martin F.M."/>
            <person name="Hacquard S."/>
        </authorList>
    </citation>
    <scope>NUCLEOTIDE SEQUENCE</scope>
    <source>
        <strain evidence="1">MPI-SDFR-AT-0068</strain>
    </source>
</reference>
<evidence type="ECO:0000313" key="1">
    <source>
        <dbReference type="EMBL" id="KAH7242558.1"/>
    </source>
</evidence>
<dbReference type="PANTHER" id="PTHR24198">
    <property type="entry name" value="ANKYRIN REPEAT AND PROTEIN KINASE DOMAIN-CONTAINING PROTEIN"/>
    <property type="match status" value="1"/>
</dbReference>
<gene>
    <name evidence="1" type="ORF">BKA59DRAFT_457135</name>
</gene>
<comment type="caution">
    <text evidence="1">The sequence shown here is derived from an EMBL/GenBank/DDBJ whole genome shotgun (WGS) entry which is preliminary data.</text>
</comment>
<dbReference type="Gene3D" id="1.25.40.20">
    <property type="entry name" value="Ankyrin repeat-containing domain"/>
    <property type="match status" value="1"/>
</dbReference>
<accession>A0A8K0RXU7</accession>
<dbReference type="AlphaFoldDB" id="A0A8K0RXU7"/>
<dbReference type="OrthoDB" id="20872at2759"/>
<dbReference type="InterPro" id="IPR036770">
    <property type="entry name" value="Ankyrin_rpt-contain_sf"/>
</dbReference>
<keyword evidence="2" id="KW-1185">Reference proteome</keyword>